<accession>A0A517NKB0</accession>
<evidence type="ECO:0000313" key="2">
    <source>
        <dbReference type="Proteomes" id="UP000318538"/>
    </source>
</evidence>
<gene>
    <name evidence="1" type="ORF">K227x_59000</name>
</gene>
<dbReference type="Proteomes" id="UP000318538">
    <property type="component" value="Chromosome"/>
</dbReference>
<evidence type="ECO:0000313" key="1">
    <source>
        <dbReference type="EMBL" id="QDT07473.1"/>
    </source>
</evidence>
<dbReference type="EMBL" id="CP036525">
    <property type="protein sequence ID" value="QDT07473.1"/>
    <property type="molecule type" value="Genomic_DNA"/>
</dbReference>
<protein>
    <submittedName>
        <fullName evidence="1">Uncharacterized protein</fullName>
    </submittedName>
</protein>
<dbReference type="KEGG" id="rlc:K227x_59000"/>
<keyword evidence="2" id="KW-1185">Reference proteome</keyword>
<proteinExistence type="predicted"/>
<sequence length="75" mass="8620">MALLGQMCRLTKQVPVSGFVLFDSILMSFAIFIEKLVSQIRLMSVNPAPLFQRLQWVQPIETRFAVRHFLDDALP</sequence>
<dbReference type="AlphaFoldDB" id="A0A517NKB0"/>
<reference evidence="1 2" key="1">
    <citation type="submission" date="2019-02" db="EMBL/GenBank/DDBJ databases">
        <title>Deep-cultivation of Planctomycetes and their phenomic and genomic characterization uncovers novel biology.</title>
        <authorList>
            <person name="Wiegand S."/>
            <person name="Jogler M."/>
            <person name="Boedeker C."/>
            <person name="Pinto D."/>
            <person name="Vollmers J."/>
            <person name="Rivas-Marin E."/>
            <person name="Kohn T."/>
            <person name="Peeters S.H."/>
            <person name="Heuer A."/>
            <person name="Rast P."/>
            <person name="Oberbeckmann S."/>
            <person name="Bunk B."/>
            <person name="Jeske O."/>
            <person name="Meyerdierks A."/>
            <person name="Storesund J.E."/>
            <person name="Kallscheuer N."/>
            <person name="Luecker S."/>
            <person name="Lage O.M."/>
            <person name="Pohl T."/>
            <person name="Merkel B.J."/>
            <person name="Hornburger P."/>
            <person name="Mueller R.-W."/>
            <person name="Bruemmer F."/>
            <person name="Labrenz M."/>
            <person name="Spormann A.M."/>
            <person name="Op den Camp H."/>
            <person name="Overmann J."/>
            <person name="Amann R."/>
            <person name="Jetten M.S.M."/>
            <person name="Mascher T."/>
            <person name="Medema M.H."/>
            <person name="Devos D.P."/>
            <person name="Kaster A.-K."/>
            <person name="Ovreas L."/>
            <person name="Rohde M."/>
            <person name="Galperin M.Y."/>
            <person name="Jogler C."/>
        </authorList>
    </citation>
    <scope>NUCLEOTIDE SEQUENCE [LARGE SCALE GENOMIC DNA]</scope>
    <source>
        <strain evidence="1 2">K22_7</strain>
    </source>
</reference>
<organism evidence="1 2">
    <name type="scientific">Rubripirellula lacrimiformis</name>
    <dbReference type="NCBI Taxonomy" id="1930273"/>
    <lineage>
        <taxon>Bacteria</taxon>
        <taxon>Pseudomonadati</taxon>
        <taxon>Planctomycetota</taxon>
        <taxon>Planctomycetia</taxon>
        <taxon>Pirellulales</taxon>
        <taxon>Pirellulaceae</taxon>
        <taxon>Rubripirellula</taxon>
    </lineage>
</organism>
<name>A0A517NKB0_9BACT</name>